<dbReference type="InterPro" id="IPR018485">
    <property type="entry name" value="FGGY_C"/>
</dbReference>
<dbReference type="Proteomes" id="UP000050331">
    <property type="component" value="Chromosome"/>
</dbReference>
<sequence length="557" mass="61480">MSEKYTLGIDFGTESGRVVLVSLEDGKEIADHVTEYSHGVIDEFLPESGKGLGFDWALQHPNDYLDVLKKSVPAVIKNSGVQPQDIIGLGIDFTACTILPINQSGTPLCFDEKWKSNPHSWVKLWKHHAAQRHANQINEIAEQRGEKFLPRYGGKLSSEWMLAKVWQILDEAPEIYEEADQFIEATDWVTYQLTGNLLRNSCTAGYKAVWHKEESYPSSDFFKSLDPRLENITKTKLRGDVVPLGTSAGQITQQMAELTGLHPNTAVSVGNVDAHASVPGVGVVTPGKMVMAMGTSICHMVLGEKEVEVEGMCGVVEDGIIPGYYGYEAGQSAVGDIFAWYVNQGVPSYVEKMAESEGINVHQWLEREASQYKPGESGLIALDWWNGNRSVLVNTELSGIILGVTLQSKPEEIYRALLESTAFGTRKIVDAFHENGVEINELYACGGLPQKNRLLMQIYADVTNRTIKIADSTQTPAVGASMFGAVAAGEENGGYNNIVDAAENMARVKEKTIEPIPENVEVYEELYKEYSKLHDYFGRGQNDVMSRLKFIKSQANG</sequence>
<dbReference type="SUPFAM" id="SSF53067">
    <property type="entry name" value="Actin-like ATPase domain"/>
    <property type="match status" value="2"/>
</dbReference>
<evidence type="ECO:0000256" key="4">
    <source>
        <dbReference type="ARBA" id="ARBA00022840"/>
    </source>
</evidence>
<dbReference type="GO" id="GO:0019150">
    <property type="term" value="F:D-ribulokinase activity"/>
    <property type="evidence" value="ECO:0007669"/>
    <property type="project" value="RHEA"/>
</dbReference>
<evidence type="ECO:0000259" key="11">
    <source>
        <dbReference type="Pfam" id="PF02782"/>
    </source>
</evidence>
<dbReference type="OrthoDB" id="9805576at2"/>
<dbReference type="AlphaFoldDB" id="A0A0U4DUF6"/>
<comment type="catalytic activity">
    <reaction evidence="7 9">
        <text>L-ribulose + ATP = L-ribulose 5-phosphate + ADP + H(+)</text>
        <dbReference type="Rhea" id="RHEA:22072"/>
        <dbReference type="ChEBI" id="CHEBI:15378"/>
        <dbReference type="ChEBI" id="CHEBI:16880"/>
        <dbReference type="ChEBI" id="CHEBI:30616"/>
        <dbReference type="ChEBI" id="CHEBI:58226"/>
        <dbReference type="ChEBI" id="CHEBI:456216"/>
        <dbReference type="EC" id="2.7.1.16"/>
    </reaction>
</comment>
<feature type="domain" description="Carbohydrate kinase FGGY N-terminal" evidence="10">
    <location>
        <begin position="5"/>
        <end position="278"/>
    </location>
</feature>
<dbReference type="PROSITE" id="PS00445">
    <property type="entry name" value="FGGY_KINASES_2"/>
    <property type="match status" value="1"/>
</dbReference>
<evidence type="ECO:0000256" key="1">
    <source>
        <dbReference type="ARBA" id="ARBA00022679"/>
    </source>
</evidence>
<evidence type="ECO:0000256" key="8">
    <source>
        <dbReference type="NCBIfam" id="TIGR01234"/>
    </source>
</evidence>
<evidence type="ECO:0000256" key="6">
    <source>
        <dbReference type="ARBA" id="ARBA00023277"/>
    </source>
</evidence>
<accession>A0A0U4DUF6</accession>
<dbReference type="NCBIfam" id="NF003154">
    <property type="entry name" value="PRK04123.1"/>
    <property type="match status" value="1"/>
</dbReference>
<evidence type="ECO:0000256" key="3">
    <source>
        <dbReference type="ARBA" id="ARBA00022777"/>
    </source>
</evidence>
<proteinExistence type="inferred from homology"/>
<dbReference type="GO" id="GO:0005737">
    <property type="term" value="C:cytoplasm"/>
    <property type="evidence" value="ECO:0007669"/>
    <property type="project" value="TreeGrafter"/>
</dbReference>
<dbReference type="GO" id="GO:0005524">
    <property type="term" value="F:ATP binding"/>
    <property type="evidence" value="ECO:0007669"/>
    <property type="project" value="UniProtKB-UniRule"/>
</dbReference>
<dbReference type="InterPro" id="IPR043129">
    <property type="entry name" value="ATPase_NBD"/>
</dbReference>
<dbReference type="EC" id="2.7.1.16" evidence="7 8"/>
<dbReference type="Pfam" id="PF00370">
    <property type="entry name" value="FGGY_N"/>
    <property type="match status" value="1"/>
</dbReference>
<dbReference type="NCBIfam" id="TIGR01234">
    <property type="entry name" value="L-ribulokinase"/>
    <property type="match status" value="1"/>
</dbReference>
<feature type="domain" description="Carbohydrate kinase FGGY C-terminal" evidence="11">
    <location>
        <begin position="290"/>
        <end position="488"/>
    </location>
</feature>
<keyword evidence="1 7" id="KW-0808">Transferase</keyword>
<keyword evidence="5 7" id="KW-0054">Arabinose catabolism</keyword>
<evidence type="ECO:0000256" key="7">
    <source>
        <dbReference type="HAMAP-Rule" id="MF_00520"/>
    </source>
</evidence>
<comment type="pathway">
    <text evidence="7 9">Carbohydrate degradation; L-arabinose degradation via L-ribulose; D-xylulose 5-phosphate from L-arabinose (bacterial route): step 2/3.</text>
</comment>
<dbReference type="CDD" id="cd07781">
    <property type="entry name" value="ASKHA_NBD_FGGY_L-RBK"/>
    <property type="match status" value="1"/>
</dbReference>
<comment type="similarity">
    <text evidence="7 9">Belongs to the ribulokinase family.</text>
</comment>
<gene>
    <name evidence="7" type="primary">araB</name>
    <name evidence="12" type="ORF">AOX59_10565</name>
</gene>
<dbReference type="KEGG" id="lao:AOX59_10565"/>
<dbReference type="UniPathway" id="UPA00145">
    <property type="reaction ID" value="UER00566"/>
</dbReference>
<dbReference type="HAMAP" id="MF_00520">
    <property type="entry name" value="Ribulokinase"/>
    <property type="match status" value="1"/>
</dbReference>
<evidence type="ECO:0000256" key="5">
    <source>
        <dbReference type="ARBA" id="ARBA00022935"/>
    </source>
</evidence>
<dbReference type="InterPro" id="IPR018484">
    <property type="entry name" value="FGGY_N"/>
</dbReference>
<dbReference type="Pfam" id="PF02782">
    <property type="entry name" value="FGGY_C"/>
    <property type="match status" value="1"/>
</dbReference>
<dbReference type="GO" id="GO:0019569">
    <property type="term" value="P:L-arabinose catabolic process to D-xylulose 5-phosphate"/>
    <property type="evidence" value="ECO:0007669"/>
    <property type="project" value="UniProtKB-UniRule"/>
</dbReference>
<keyword evidence="4 7" id="KW-0067">ATP-binding</keyword>
<keyword evidence="13" id="KW-1185">Reference proteome</keyword>
<dbReference type="STRING" id="1472767.AOX59_10565"/>
<dbReference type="InterPro" id="IPR000577">
    <property type="entry name" value="Carb_kinase_FGGY"/>
</dbReference>
<dbReference type="GO" id="GO:0008741">
    <property type="term" value="F:ribulokinase activity"/>
    <property type="evidence" value="ECO:0007669"/>
    <property type="project" value="UniProtKB-UniRule"/>
</dbReference>
<comment type="catalytic activity">
    <reaction evidence="7">
        <text>D-ribulose + ATP = D-ribulose 5-phosphate + ADP + H(+)</text>
        <dbReference type="Rhea" id="RHEA:17601"/>
        <dbReference type="ChEBI" id="CHEBI:15378"/>
        <dbReference type="ChEBI" id="CHEBI:17173"/>
        <dbReference type="ChEBI" id="CHEBI:30616"/>
        <dbReference type="ChEBI" id="CHEBI:58121"/>
        <dbReference type="ChEBI" id="CHEBI:456216"/>
        <dbReference type="EC" id="2.7.1.16"/>
    </reaction>
</comment>
<protein>
    <recommendedName>
        <fullName evidence="7 8">Ribulokinase</fullName>
        <ecNumber evidence="7 8">2.7.1.16</ecNumber>
    </recommendedName>
</protein>
<dbReference type="PANTHER" id="PTHR43435">
    <property type="entry name" value="RIBULOKINASE"/>
    <property type="match status" value="1"/>
</dbReference>
<reference evidence="12 13" key="1">
    <citation type="submission" date="2016-01" db="EMBL/GenBank/DDBJ databases">
        <title>Complete genome sequence of strain Lentibacillus amyloliquefaciens LAM0015T isolated from saline sediment.</title>
        <authorList>
            <person name="Wang J.-L."/>
            <person name="He M.-X."/>
        </authorList>
    </citation>
    <scope>NUCLEOTIDE SEQUENCE [LARGE SCALE GENOMIC DNA]</scope>
    <source>
        <strain evidence="12 13">LAM0015</strain>
    </source>
</reference>
<evidence type="ECO:0000256" key="2">
    <source>
        <dbReference type="ARBA" id="ARBA00022741"/>
    </source>
</evidence>
<name>A0A0U4DUF6_9BACI</name>
<organism evidence="12 13">
    <name type="scientific">Lentibacillus amyloliquefaciens</name>
    <dbReference type="NCBI Taxonomy" id="1472767"/>
    <lineage>
        <taxon>Bacteria</taxon>
        <taxon>Bacillati</taxon>
        <taxon>Bacillota</taxon>
        <taxon>Bacilli</taxon>
        <taxon>Bacillales</taxon>
        <taxon>Bacillaceae</taxon>
        <taxon>Lentibacillus</taxon>
    </lineage>
</organism>
<dbReference type="PIRSF" id="PIRSF000538">
    <property type="entry name" value="GlpK"/>
    <property type="match status" value="1"/>
</dbReference>
<evidence type="ECO:0000259" key="10">
    <source>
        <dbReference type="Pfam" id="PF00370"/>
    </source>
</evidence>
<dbReference type="InterPro" id="IPR005929">
    <property type="entry name" value="Ribulokinase"/>
</dbReference>
<dbReference type="RefSeq" id="WP_068445380.1">
    <property type="nucleotide sequence ID" value="NZ_CP013862.1"/>
</dbReference>
<dbReference type="Gene3D" id="3.30.420.40">
    <property type="match status" value="2"/>
</dbReference>
<dbReference type="EMBL" id="CP013862">
    <property type="protein sequence ID" value="ALX49000.1"/>
    <property type="molecule type" value="Genomic_DNA"/>
</dbReference>
<evidence type="ECO:0000313" key="13">
    <source>
        <dbReference type="Proteomes" id="UP000050331"/>
    </source>
</evidence>
<keyword evidence="2 7" id="KW-0547">Nucleotide-binding</keyword>
<evidence type="ECO:0000313" key="12">
    <source>
        <dbReference type="EMBL" id="ALX49000.1"/>
    </source>
</evidence>
<dbReference type="PANTHER" id="PTHR43435:SF4">
    <property type="entry name" value="FGGY CARBOHYDRATE KINASE DOMAIN-CONTAINING PROTEIN"/>
    <property type="match status" value="1"/>
</dbReference>
<dbReference type="InterPro" id="IPR018483">
    <property type="entry name" value="Carb_kinase_FGGY_CS"/>
</dbReference>
<keyword evidence="3 7" id="KW-0418">Kinase</keyword>
<evidence type="ECO:0000256" key="9">
    <source>
        <dbReference type="RuleBase" id="RU003455"/>
    </source>
</evidence>
<keyword evidence="6 7" id="KW-0119">Carbohydrate metabolism</keyword>